<dbReference type="Pfam" id="PF22486">
    <property type="entry name" value="MATH_2"/>
    <property type="match status" value="1"/>
</dbReference>
<feature type="compositionally biased region" description="Acidic residues" evidence="1">
    <location>
        <begin position="179"/>
        <end position="195"/>
    </location>
</feature>
<dbReference type="InterPro" id="IPR008974">
    <property type="entry name" value="TRAF-like"/>
</dbReference>
<feature type="compositionally biased region" description="Polar residues" evidence="1">
    <location>
        <begin position="267"/>
        <end position="282"/>
    </location>
</feature>
<dbReference type="CDD" id="cd00121">
    <property type="entry name" value="MATH"/>
    <property type="match status" value="1"/>
</dbReference>
<gene>
    <name evidence="3" type="ORF">LY90DRAFT_672582</name>
</gene>
<feature type="region of interest" description="Disordered" evidence="1">
    <location>
        <begin position="259"/>
        <end position="292"/>
    </location>
</feature>
<comment type="caution">
    <text evidence="3">The sequence shown here is derived from an EMBL/GenBank/DDBJ whole genome shotgun (WGS) entry which is preliminary data.</text>
</comment>
<dbReference type="AlphaFoldDB" id="A0A1Y2BUR5"/>
<proteinExistence type="predicted"/>
<feature type="region of interest" description="Disordered" evidence="1">
    <location>
        <begin position="167"/>
        <end position="243"/>
    </location>
</feature>
<evidence type="ECO:0000256" key="1">
    <source>
        <dbReference type="SAM" id="MobiDB-lite"/>
    </source>
</evidence>
<dbReference type="EMBL" id="MCOG01000136">
    <property type="protein sequence ID" value="ORY38499.1"/>
    <property type="molecule type" value="Genomic_DNA"/>
</dbReference>
<protein>
    <recommendedName>
        <fullName evidence="2">MATH domain-containing protein</fullName>
    </recommendedName>
</protein>
<name>A0A1Y2BUR5_9FUNG</name>
<sequence length="421" mass="48984">MSYTDYFKELKALVKNERNYSIDNKSMIEWKIENWSDRNKIEWSPVYYTGGIKWRMKLTTTKKYLQFFLKIEDESFKIRKNIFSNCVLSIRNFDNFNCYKAREFKSPKCFTFDHPSFGFKKFIKMSDLTTKTKKRRIPIIENNKITVSCYFELYVIQNSTEQERVKNNMFHSDKISSDYEVEDESDNENESESEEEMSHTDLYENNETRVQTDEPVKVDEPVVTTESENNNHDNENPPNEAFNNQETKIENQNAQPSEISNLYDPIKNNNNDISQNYSTSLNPSMPPPSMLPPSMGPAPFMPPPSSLPPQNYQNINANPLGSPNANEISNIYEQLNDLKISNNNQESLYSSQGNYSMYSKPNIQQGNPNFMQYPPPNYPYNQNNMGQPFSSTPYPPSNGQPMVQPNGSPNNMNFNQYNFYG</sequence>
<dbReference type="PROSITE" id="PS50144">
    <property type="entry name" value="MATH"/>
    <property type="match status" value="1"/>
</dbReference>
<reference evidence="3 4" key="1">
    <citation type="submission" date="2016-08" db="EMBL/GenBank/DDBJ databases">
        <title>A Parts List for Fungal Cellulosomes Revealed by Comparative Genomics.</title>
        <authorList>
            <consortium name="DOE Joint Genome Institute"/>
            <person name="Haitjema C.H."/>
            <person name="Gilmore S.P."/>
            <person name="Henske J.K."/>
            <person name="Solomon K.V."/>
            <person name="De Groot R."/>
            <person name="Kuo A."/>
            <person name="Mondo S.J."/>
            <person name="Salamov A.A."/>
            <person name="Labutti K."/>
            <person name="Zhao Z."/>
            <person name="Chiniquy J."/>
            <person name="Barry K."/>
            <person name="Brewer H.M."/>
            <person name="Purvine S.O."/>
            <person name="Wright A.T."/>
            <person name="Boxma B."/>
            <person name="Van Alen T."/>
            <person name="Hackstein J.H."/>
            <person name="Baker S.E."/>
            <person name="Grigoriev I.V."/>
            <person name="O'Malley M.A."/>
        </authorList>
    </citation>
    <scope>NUCLEOTIDE SEQUENCE [LARGE SCALE GENOMIC DNA]</scope>
    <source>
        <strain evidence="3 4">G1</strain>
    </source>
</reference>
<dbReference type="Gene3D" id="2.60.210.10">
    <property type="entry name" value="Apoptosis, Tumor Necrosis Factor Receptor Associated Protein 2, Chain A"/>
    <property type="match status" value="1"/>
</dbReference>
<dbReference type="InterPro" id="IPR002083">
    <property type="entry name" value="MATH/TRAF_dom"/>
</dbReference>
<keyword evidence="4" id="KW-1185">Reference proteome</keyword>
<organism evidence="3 4">
    <name type="scientific">Neocallimastix californiae</name>
    <dbReference type="NCBI Taxonomy" id="1754190"/>
    <lineage>
        <taxon>Eukaryota</taxon>
        <taxon>Fungi</taxon>
        <taxon>Fungi incertae sedis</taxon>
        <taxon>Chytridiomycota</taxon>
        <taxon>Chytridiomycota incertae sedis</taxon>
        <taxon>Neocallimastigomycetes</taxon>
        <taxon>Neocallimastigales</taxon>
        <taxon>Neocallimastigaceae</taxon>
        <taxon>Neocallimastix</taxon>
    </lineage>
</organism>
<feature type="compositionally biased region" description="Basic and acidic residues" evidence="1">
    <location>
        <begin position="167"/>
        <end position="177"/>
    </location>
</feature>
<feature type="compositionally biased region" description="Basic and acidic residues" evidence="1">
    <location>
        <begin position="196"/>
        <end position="220"/>
    </location>
</feature>
<dbReference type="SUPFAM" id="SSF49599">
    <property type="entry name" value="TRAF domain-like"/>
    <property type="match status" value="1"/>
</dbReference>
<accession>A0A1Y2BUR5</accession>
<evidence type="ECO:0000259" key="2">
    <source>
        <dbReference type="PROSITE" id="PS50144"/>
    </source>
</evidence>
<evidence type="ECO:0000313" key="3">
    <source>
        <dbReference type="EMBL" id="ORY38499.1"/>
    </source>
</evidence>
<feature type="domain" description="MATH" evidence="2">
    <location>
        <begin position="25"/>
        <end position="151"/>
    </location>
</feature>
<dbReference type="Proteomes" id="UP000193920">
    <property type="component" value="Unassembled WGS sequence"/>
</dbReference>
<evidence type="ECO:0000313" key="4">
    <source>
        <dbReference type="Proteomes" id="UP000193920"/>
    </source>
</evidence>